<proteinExistence type="predicted"/>
<reference evidence="2" key="1">
    <citation type="journal article" date="2016" name="Nature">
        <title>Genome evolution in the allotetraploid frog Xenopus laevis.</title>
        <authorList>
            <person name="Session A.M."/>
            <person name="Uno Y."/>
            <person name="Kwon T."/>
            <person name="Chapman J.A."/>
            <person name="Toyoda A."/>
            <person name="Takahashi S."/>
            <person name="Fukui A."/>
            <person name="Hikosaka A."/>
            <person name="Suzuki A."/>
            <person name="Kondo M."/>
            <person name="van Heeringen S.J."/>
            <person name="Quigley I."/>
            <person name="Heinz S."/>
            <person name="Ogino H."/>
            <person name="Ochi H."/>
            <person name="Hellsten U."/>
            <person name="Lyons J.B."/>
            <person name="Simakov O."/>
            <person name="Putnam N."/>
            <person name="Stites J."/>
            <person name="Kuroki Y."/>
            <person name="Tanaka T."/>
            <person name="Michiue T."/>
            <person name="Watanabe M."/>
            <person name="Bogdanovic O."/>
            <person name="Lister R."/>
            <person name="Georgiou G."/>
            <person name="Paranjpe S.S."/>
            <person name="van Kruijsbergen I."/>
            <person name="Shu S."/>
            <person name="Carlson J."/>
            <person name="Kinoshita T."/>
            <person name="Ohta Y."/>
            <person name="Mawaribuchi S."/>
            <person name="Jenkins J."/>
            <person name="Grimwood J."/>
            <person name="Schmutz J."/>
            <person name="Mitros T."/>
            <person name="Mozaffari S.V."/>
            <person name="Suzuki Y."/>
            <person name="Haramoto Y."/>
            <person name="Yamamoto T.S."/>
            <person name="Takagi C."/>
            <person name="Heald R."/>
            <person name="Miller K."/>
            <person name="Haudenschild C."/>
            <person name="Kitzman J."/>
            <person name="Nakayama T."/>
            <person name="Izutsu Y."/>
            <person name="Robert J."/>
            <person name="Fortriede J."/>
            <person name="Burns K."/>
            <person name="Lotay V."/>
            <person name="Karimi K."/>
            <person name="Yasuoka Y."/>
            <person name="Dichmann D.S."/>
            <person name="Flajnik M.F."/>
            <person name="Houston D.W."/>
            <person name="Shendure J."/>
            <person name="DuPasquier L."/>
            <person name="Vize P.D."/>
            <person name="Zorn A.M."/>
            <person name="Ito M."/>
            <person name="Marcotte E.M."/>
            <person name="Wallingford J.B."/>
            <person name="Ito Y."/>
            <person name="Asashima M."/>
            <person name="Ueno N."/>
            <person name="Matsuda Y."/>
            <person name="Veenstra G.J."/>
            <person name="Fujiyama A."/>
            <person name="Harland R.M."/>
            <person name="Taira M."/>
            <person name="Rokhsar D.S."/>
        </authorList>
    </citation>
    <scope>NUCLEOTIDE SEQUENCE [LARGE SCALE GENOMIC DNA]</scope>
    <source>
        <strain evidence="2">J</strain>
    </source>
</reference>
<accession>A0A974E2W6</accession>
<evidence type="ECO:0000313" key="1">
    <source>
        <dbReference type="EMBL" id="OCU01557.1"/>
    </source>
</evidence>
<gene>
    <name evidence="1" type="ORF">XELAEV_18007348mg</name>
</gene>
<name>A0A974E2W6_XENLA</name>
<protein>
    <submittedName>
        <fullName evidence="1">Uncharacterized protein</fullName>
    </submittedName>
</protein>
<dbReference type="AlphaFoldDB" id="A0A974E2W6"/>
<organism evidence="1 2">
    <name type="scientific">Xenopus laevis</name>
    <name type="common">African clawed frog</name>
    <dbReference type="NCBI Taxonomy" id="8355"/>
    <lineage>
        <taxon>Eukaryota</taxon>
        <taxon>Metazoa</taxon>
        <taxon>Chordata</taxon>
        <taxon>Craniata</taxon>
        <taxon>Vertebrata</taxon>
        <taxon>Euteleostomi</taxon>
        <taxon>Amphibia</taxon>
        <taxon>Batrachia</taxon>
        <taxon>Anura</taxon>
        <taxon>Pipoidea</taxon>
        <taxon>Pipidae</taxon>
        <taxon>Xenopodinae</taxon>
        <taxon>Xenopus</taxon>
        <taxon>Xenopus</taxon>
    </lineage>
</organism>
<sequence>MGVTNFVFVYFWCYGTLDITLFCRRSLMTDFNMAVFFVLLDLSEDTKWFRVFVWRASLYSWEITSSTHRARHSLDHPALKHVNLTPMCEMAPAPSCFVVSCFKIVSLCRKGLVHVLPLSEILFSRFVLSDLFERVSLKCG</sequence>
<dbReference type="EMBL" id="CM004466">
    <property type="protein sequence ID" value="OCU01557.1"/>
    <property type="molecule type" value="Genomic_DNA"/>
</dbReference>
<evidence type="ECO:0000313" key="2">
    <source>
        <dbReference type="Proteomes" id="UP000694892"/>
    </source>
</evidence>
<dbReference type="Proteomes" id="UP000694892">
    <property type="component" value="Chromosome 1L"/>
</dbReference>